<feature type="region of interest" description="Disordered" evidence="1">
    <location>
        <begin position="46"/>
        <end position="194"/>
    </location>
</feature>
<accession>A0A8H6MU92</accession>
<dbReference type="AlphaFoldDB" id="A0A8H6MU92"/>
<feature type="compositionally biased region" description="Polar residues" evidence="1">
    <location>
        <begin position="102"/>
        <end position="113"/>
    </location>
</feature>
<feature type="compositionally biased region" description="Polar residues" evidence="1">
    <location>
        <begin position="70"/>
        <end position="82"/>
    </location>
</feature>
<dbReference type="EMBL" id="WIGO01000583">
    <property type="protein sequence ID" value="KAF6808381.1"/>
    <property type="molecule type" value="Genomic_DNA"/>
</dbReference>
<proteinExistence type="predicted"/>
<name>A0A8H6MU92_9PEZI</name>
<evidence type="ECO:0000313" key="3">
    <source>
        <dbReference type="Proteomes" id="UP000654918"/>
    </source>
</evidence>
<gene>
    <name evidence="2" type="ORF">CPLU01_15683</name>
</gene>
<feature type="compositionally biased region" description="Basic and acidic residues" evidence="1">
    <location>
        <begin position="56"/>
        <end position="69"/>
    </location>
</feature>
<protein>
    <submittedName>
        <fullName evidence="2">Orf21 protein</fullName>
    </submittedName>
</protein>
<comment type="caution">
    <text evidence="2">The sequence shown here is derived from an EMBL/GenBank/DDBJ whole genome shotgun (WGS) entry which is preliminary data.</text>
</comment>
<keyword evidence="3" id="KW-1185">Reference proteome</keyword>
<feature type="compositionally biased region" description="Low complexity" evidence="1">
    <location>
        <begin position="114"/>
        <end position="147"/>
    </location>
</feature>
<evidence type="ECO:0000256" key="1">
    <source>
        <dbReference type="SAM" id="MobiDB-lite"/>
    </source>
</evidence>
<organism evidence="2 3">
    <name type="scientific">Colletotrichum plurivorum</name>
    <dbReference type="NCBI Taxonomy" id="2175906"/>
    <lineage>
        <taxon>Eukaryota</taxon>
        <taxon>Fungi</taxon>
        <taxon>Dikarya</taxon>
        <taxon>Ascomycota</taxon>
        <taxon>Pezizomycotina</taxon>
        <taxon>Sordariomycetes</taxon>
        <taxon>Hypocreomycetidae</taxon>
        <taxon>Glomerellales</taxon>
        <taxon>Glomerellaceae</taxon>
        <taxon>Colletotrichum</taxon>
        <taxon>Colletotrichum orchidearum species complex</taxon>
    </lineage>
</organism>
<feature type="region of interest" description="Disordered" evidence="1">
    <location>
        <begin position="1"/>
        <end position="29"/>
    </location>
</feature>
<feature type="compositionally biased region" description="Pro residues" evidence="1">
    <location>
        <begin position="88"/>
        <end position="98"/>
    </location>
</feature>
<reference evidence="2" key="1">
    <citation type="journal article" date="2020" name="Phytopathology">
        <title>Genome Sequence Resources of Colletotrichum truncatum, C. plurivorum, C. musicola, and C. sojae: Four Species Pathogenic to Soybean (Glycine max).</title>
        <authorList>
            <person name="Rogerio F."/>
            <person name="Boufleur T.R."/>
            <person name="Ciampi-Guillardi M."/>
            <person name="Sukno S.A."/>
            <person name="Thon M.R."/>
            <person name="Massola Junior N.S."/>
            <person name="Baroncelli R."/>
        </authorList>
    </citation>
    <scope>NUCLEOTIDE SEQUENCE</scope>
    <source>
        <strain evidence="2">LFN00145</strain>
    </source>
</reference>
<dbReference type="Proteomes" id="UP000654918">
    <property type="component" value="Unassembled WGS sequence"/>
</dbReference>
<evidence type="ECO:0000313" key="2">
    <source>
        <dbReference type="EMBL" id="KAF6808381.1"/>
    </source>
</evidence>
<sequence>MALKRKRSASELAAAFNSPARSDSSAESFDFPLSPSLAFPRAFATPSHLSSRTIKRFRDNRPSEEEVHQRTLNLLYSAQQHPEQIPAEPSPPPAPAPVPRGTQKSLHSFWNIGSSAPRISAASRRTAPAGPAGGTSARTAPSRTSASGGDACGAPGARPGLPRRDPAGRRRCASSEGSSLLRASGAGLIGITAQ</sequence>